<protein>
    <submittedName>
        <fullName evidence="1">Uncharacterized protein</fullName>
    </submittedName>
</protein>
<keyword evidence="2" id="KW-1185">Reference proteome</keyword>
<organism evidence="1 2">
    <name type="scientific">Trichonephila clavipes</name>
    <name type="common">Golden silk orbweaver</name>
    <name type="synonym">Nephila clavipes</name>
    <dbReference type="NCBI Taxonomy" id="2585209"/>
    <lineage>
        <taxon>Eukaryota</taxon>
        <taxon>Metazoa</taxon>
        <taxon>Ecdysozoa</taxon>
        <taxon>Arthropoda</taxon>
        <taxon>Chelicerata</taxon>
        <taxon>Arachnida</taxon>
        <taxon>Araneae</taxon>
        <taxon>Araneomorphae</taxon>
        <taxon>Entelegynae</taxon>
        <taxon>Araneoidea</taxon>
        <taxon>Nephilidae</taxon>
        <taxon>Trichonephila</taxon>
    </lineage>
</organism>
<dbReference type="EMBL" id="BMAU01021369">
    <property type="protein sequence ID" value="GFY24714.1"/>
    <property type="molecule type" value="Genomic_DNA"/>
</dbReference>
<evidence type="ECO:0000313" key="2">
    <source>
        <dbReference type="Proteomes" id="UP000887159"/>
    </source>
</evidence>
<dbReference type="Proteomes" id="UP000887159">
    <property type="component" value="Unassembled WGS sequence"/>
</dbReference>
<gene>
    <name evidence="1" type="ORF">TNCV_1017601</name>
</gene>
<sequence length="87" mass="9815">MWPHAVTLRSTLNMDHISLGVLDVILRYVYSHSMIQNELSNLITSAQKCQLPVLESSLQNNPVECHVVTPMNQETLIFHCGRGSRVV</sequence>
<proteinExistence type="predicted"/>
<comment type="caution">
    <text evidence="1">The sequence shown here is derived from an EMBL/GenBank/DDBJ whole genome shotgun (WGS) entry which is preliminary data.</text>
</comment>
<accession>A0A8X6VYE5</accession>
<reference evidence="1" key="1">
    <citation type="submission" date="2020-08" db="EMBL/GenBank/DDBJ databases">
        <title>Multicomponent nature underlies the extraordinary mechanical properties of spider dragline silk.</title>
        <authorList>
            <person name="Kono N."/>
            <person name="Nakamura H."/>
            <person name="Mori M."/>
            <person name="Yoshida Y."/>
            <person name="Ohtoshi R."/>
            <person name="Malay A.D."/>
            <person name="Moran D.A.P."/>
            <person name="Tomita M."/>
            <person name="Numata K."/>
            <person name="Arakawa K."/>
        </authorList>
    </citation>
    <scope>NUCLEOTIDE SEQUENCE</scope>
</reference>
<dbReference type="AlphaFoldDB" id="A0A8X6VYE5"/>
<evidence type="ECO:0000313" key="1">
    <source>
        <dbReference type="EMBL" id="GFY24714.1"/>
    </source>
</evidence>
<name>A0A8X6VYE5_TRICX</name>